<dbReference type="InParanoid" id="A0A1Y2EHL0"/>
<dbReference type="Proteomes" id="UP000193689">
    <property type="component" value="Unassembled WGS sequence"/>
</dbReference>
<evidence type="ECO:0000313" key="2">
    <source>
        <dbReference type="EMBL" id="ORY71049.1"/>
    </source>
</evidence>
<gene>
    <name evidence="2" type="ORF">BCR38DRAFT_415792</name>
</gene>
<dbReference type="RefSeq" id="XP_040720641.1">
    <property type="nucleotide sequence ID" value="XM_040859051.1"/>
</dbReference>
<accession>A0A1Y2EHL0</accession>
<sequence length="152" mass="16890">MTRRQRSCPRVTVGQHIADEKCAYKAAPCQINHIGRDIDAGYIEADVGYHLCDRDPGAATGVEDVGAGRGFGDGFLYAYGFEGVGAHMCIVLRIVRLVLVGWNQVVLVATHEPPMTVGFLAVGMLVFYFETLEGLEVGRRAWYRMLRAIWRK</sequence>
<feature type="transmembrane region" description="Helical" evidence="1">
    <location>
        <begin position="115"/>
        <end position="135"/>
    </location>
</feature>
<keyword evidence="1" id="KW-0812">Transmembrane</keyword>
<keyword evidence="1" id="KW-0472">Membrane</keyword>
<keyword evidence="1" id="KW-1133">Transmembrane helix</keyword>
<organism evidence="2 3">
    <name type="scientific">Pseudomassariella vexata</name>
    <dbReference type="NCBI Taxonomy" id="1141098"/>
    <lineage>
        <taxon>Eukaryota</taxon>
        <taxon>Fungi</taxon>
        <taxon>Dikarya</taxon>
        <taxon>Ascomycota</taxon>
        <taxon>Pezizomycotina</taxon>
        <taxon>Sordariomycetes</taxon>
        <taxon>Xylariomycetidae</taxon>
        <taxon>Amphisphaeriales</taxon>
        <taxon>Pseudomassariaceae</taxon>
        <taxon>Pseudomassariella</taxon>
    </lineage>
</organism>
<proteinExistence type="predicted"/>
<evidence type="ECO:0000256" key="1">
    <source>
        <dbReference type="SAM" id="Phobius"/>
    </source>
</evidence>
<evidence type="ECO:0000313" key="3">
    <source>
        <dbReference type="Proteomes" id="UP000193689"/>
    </source>
</evidence>
<feature type="transmembrane region" description="Helical" evidence="1">
    <location>
        <begin position="76"/>
        <end position="95"/>
    </location>
</feature>
<keyword evidence="3" id="KW-1185">Reference proteome</keyword>
<dbReference type="EMBL" id="MCFJ01000001">
    <property type="protein sequence ID" value="ORY71049.1"/>
    <property type="molecule type" value="Genomic_DNA"/>
</dbReference>
<name>A0A1Y2EHL0_9PEZI</name>
<comment type="caution">
    <text evidence="2">The sequence shown here is derived from an EMBL/GenBank/DDBJ whole genome shotgun (WGS) entry which is preliminary data.</text>
</comment>
<reference evidence="2 3" key="1">
    <citation type="submission" date="2016-07" db="EMBL/GenBank/DDBJ databases">
        <title>Pervasive Adenine N6-methylation of Active Genes in Fungi.</title>
        <authorList>
            <consortium name="DOE Joint Genome Institute"/>
            <person name="Mondo S.J."/>
            <person name="Dannebaum R.O."/>
            <person name="Kuo R.C."/>
            <person name="Labutti K."/>
            <person name="Haridas S."/>
            <person name="Kuo A."/>
            <person name="Salamov A."/>
            <person name="Ahrendt S.R."/>
            <person name="Lipzen A."/>
            <person name="Sullivan W."/>
            <person name="Andreopoulos W.B."/>
            <person name="Clum A."/>
            <person name="Lindquist E."/>
            <person name="Daum C."/>
            <person name="Ramamoorthy G.K."/>
            <person name="Gryganskyi A."/>
            <person name="Culley D."/>
            <person name="Magnuson J.K."/>
            <person name="James T.Y."/>
            <person name="O'Malley M.A."/>
            <person name="Stajich J.E."/>
            <person name="Spatafora J.W."/>
            <person name="Visel A."/>
            <person name="Grigoriev I.V."/>
        </authorList>
    </citation>
    <scope>NUCLEOTIDE SEQUENCE [LARGE SCALE GENOMIC DNA]</scope>
    <source>
        <strain evidence="2 3">CBS 129021</strain>
    </source>
</reference>
<protein>
    <submittedName>
        <fullName evidence="2">Uncharacterized protein</fullName>
    </submittedName>
</protein>
<dbReference type="AlphaFoldDB" id="A0A1Y2EHL0"/>
<dbReference type="GeneID" id="63775263"/>